<evidence type="ECO:0000313" key="4">
    <source>
        <dbReference type="Proteomes" id="UP000272400"/>
    </source>
</evidence>
<evidence type="ECO:0000256" key="1">
    <source>
        <dbReference type="ARBA" id="ARBA00008791"/>
    </source>
</evidence>
<sequence length="298" mass="30738">MSERKPVVAGVDGSEPAYAAVEWAAAEAARRHLPLRLVYAVPSRLLEHSSAPGAEAVRQDLRDGCLQALRRGADRATATDRTVRVESELIPGGAAAALVGEGERAALLVVGGRGHGELTGLLLGSVTGQVAAHAPCPVAVVRHVEPPTHNEVVVGVDTAESAQPALEFAFAEAAARGARLRAVHAWTHPAGTGHGEMQPVVFDPELVAEEEGLVLAEALAGWRARHPDVEVIPEVVRGRAVRALAGASASADVLVVGSRGRGGFPGLVLGSVGRAMLHHAHCPVIVAHSPHGAPWTPG</sequence>
<protein>
    <submittedName>
        <fullName evidence="3">Nucleotide-binding universal stress UspA family protein</fullName>
    </submittedName>
</protein>
<dbReference type="InterPro" id="IPR014729">
    <property type="entry name" value="Rossmann-like_a/b/a_fold"/>
</dbReference>
<dbReference type="InterPro" id="IPR006016">
    <property type="entry name" value="UspA"/>
</dbReference>
<dbReference type="InterPro" id="IPR006015">
    <property type="entry name" value="Universal_stress_UspA"/>
</dbReference>
<dbReference type="PRINTS" id="PR01438">
    <property type="entry name" value="UNVRSLSTRESS"/>
</dbReference>
<dbReference type="AlphaFoldDB" id="A0A3N1D5X5"/>
<dbReference type="Pfam" id="PF00582">
    <property type="entry name" value="Usp"/>
    <property type="match status" value="2"/>
</dbReference>
<dbReference type="PANTHER" id="PTHR46553:SF3">
    <property type="entry name" value="ADENINE NUCLEOTIDE ALPHA HYDROLASES-LIKE SUPERFAMILY PROTEIN"/>
    <property type="match status" value="1"/>
</dbReference>
<dbReference type="OrthoDB" id="9816117at2"/>
<name>A0A3N1D5X5_9ACTN</name>
<gene>
    <name evidence="3" type="ORF">EDD29_6157</name>
</gene>
<dbReference type="Gene3D" id="3.40.50.620">
    <property type="entry name" value="HUPs"/>
    <property type="match status" value="2"/>
</dbReference>
<accession>A0A3N1D5X5</accession>
<organism evidence="3 4">
    <name type="scientific">Actinocorallia herbida</name>
    <dbReference type="NCBI Taxonomy" id="58109"/>
    <lineage>
        <taxon>Bacteria</taxon>
        <taxon>Bacillati</taxon>
        <taxon>Actinomycetota</taxon>
        <taxon>Actinomycetes</taxon>
        <taxon>Streptosporangiales</taxon>
        <taxon>Thermomonosporaceae</taxon>
        <taxon>Actinocorallia</taxon>
    </lineage>
</organism>
<dbReference type="EMBL" id="RJKE01000001">
    <property type="protein sequence ID" value="ROO88488.1"/>
    <property type="molecule type" value="Genomic_DNA"/>
</dbReference>
<proteinExistence type="inferred from homology"/>
<evidence type="ECO:0000313" key="3">
    <source>
        <dbReference type="EMBL" id="ROO88488.1"/>
    </source>
</evidence>
<feature type="domain" description="UspA" evidence="2">
    <location>
        <begin position="152"/>
        <end position="287"/>
    </location>
</feature>
<dbReference type="SUPFAM" id="SSF52402">
    <property type="entry name" value="Adenine nucleotide alpha hydrolases-like"/>
    <property type="match status" value="2"/>
</dbReference>
<comment type="caution">
    <text evidence="3">The sequence shown here is derived from an EMBL/GenBank/DDBJ whole genome shotgun (WGS) entry which is preliminary data.</text>
</comment>
<keyword evidence="4" id="KW-1185">Reference proteome</keyword>
<comment type="similarity">
    <text evidence="1">Belongs to the universal stress protein A family.</text>
</comment>
<evidence type="ECO:0000259" key="2">
    <source>
        <dbReference type="Pfam" id="PF00582"/>
    </source>
</evidence>
<reference evidence="3 4" key="1">
    <citation type="submission" date="2018-11" db="EMBL/GenBank/DDBJ databases">
        <title>Sequencing the genomes of 1000 actinobacteria strains.</title>
        <authorList>
            <person name="Klenk H.-P."/>
        </authorList>
    </citation>
    <scope>NUCLEOTIDE SEQUENCE [LARGE SCALE GENOMIC DNA]</scope>
    <source>
        <strain evidence="3 4">DSM 44254</strain>
    </source>
</reference>
<dbReference type="PANTHER" id="PTHR46553">
    <property type="entry name" value="ADENINE NUCLEOTIDE ALPHA HYDROLASES-LIKE SUPERFAMILY PROTEIN"/>
    <property type="match status" value="1"/>
</dbReference>
<feature type="domain" description="UspA" evidence="2">
    <location>
        <begin position="4"/>
        <end position="142"/>
    </location>
</feature>
<dbReference type="Proteomes" id="UP000272400">
    <property type="component" value="Unassembled WGS sequence"/>
</dbReference>
<dbReference type="RefSeq" id="WP_123667723.1">
    <property type="nucleotide sequence ID" value="NZ_RJKE01000001.1"/>
</dbReference>